<organism evidence="2 3">
    <name type="scientific">Pantoea phage vB_PagM_LIET2</name>
    <dbReference type="NCBI Taxonomy" id="2508071"/>
    <lineage>
        <taxon>Viruses</taxon>
        <taxon>Duplodnaviria</taxon>
        <taxon>Heunggongvirae</taxon>
        <taxon>Uroviricota</taxon>
        <taxon>Caudoviricetes</taxon>
        <taxon>Lietduovirus</taxon>
        <taxon>Lietduovirus LIET2</taxon>
    </lineage>
</organism>
<proteinExistence type="predicted"/>
<evidence type="ECO:0000313" key="3">
    <source>
        <dbReference type="Proteomes" id="UP000289486"/>
    </source>
</evidence>
<keyword evidence="1" id="KW-0472">Membrane</keyword>
<evidence type="ECO:0000313" key="2">
    <source>
        <dbReference type="EMBL" id="QAX92374.1"/>
    </source>
</evidence>
<evidence type="ECO:0000256" key="1">
    <source>
        <dbReference type="SAM" id="Phobius"/>
    </source>
</evidence>
<gene>
    <name evidence="2" type="ORF">LIET2_gp122</name>
</gene>
<keyword evidence="3" id="KW-1185">Reference proteome</keyword>
<reference evidence="2 3" key="1">
    <citation type="submission" date="2019-01" db="EMBL/GenBank/DDBJ databases">
        <title>Complete genome sequence of Pantoea phage vB_PagM_LIET2.</title>
        <authorList>
            <person name="Truncaite L."/>
            <person name="Simoliuniene M."/>
            <person name="Kazlauskas D."/>
            <person name="Meskys R."/>
            <person name="Simoliunas E."/>
        </authorList>
    </citation>
    <scope>NUCLEOTIDE SEQUENCE [LARGE SCALE GENOMIC DNA]</scope>
</reference>
<dbReference type="Proteomes" id="UP000289486">
    <property type="component" value="Segment"/>
</dbReference>
<keyword evidence="1" id="KW-0812">Transmembrane</keyword>
<name>A0A411AWA1_9CAUD</name>
<accession>A0A411AWA1</accession>
<sequence length="52" mass="6226">MAQKWIKWIRYRMTLRGGKVLYSIYILIYLYIILFILQNTPLHPPLGTLSSK</sequence>
<keyword evidence="1" id="KW-1133">Transmembrane helix</keyword>
<protein>
    <submittedName>
        <fullName evidence="2">Uncharacterized protein</fullName>
    </submittedName>
</protein>
<feature type="transmembrane region" description="Helical" evidence="1">
    <location>
        <begin position="20"/>
        <end position="37"/>
    </location>
</feature>
<dbReference type="EMBL" id="MK388689">
    <property type="protein sequence ID" value="QAX92374.1"/>
    <property type="molecule type" value="Genomic_DNA"/>
</dbReference>